<evidence type="ECO:0000313" key="2">
    <source>
        <dbReference type="EMBL" id="OHU96726.1"/>
    </source>
</evidence>
<gene>
    <name evidence="2" type="ORF">BIW53_05220</name>
</gene>
<keyword evidence="1" id="KW-0732">Signal</keyword>
<evidence type="ECO:0000313" key="3">
    <source>
        <dbReference type="Proteomes" id="UP000180253"/>
    </source>
</evidence>
<feature type="signal peptide" evidence="1">
    <location>
        <begin position="1"/>
        <end position="19"/>
    </location>
</feature>
<dbReference type="STRING" id="327939.BIW53_05220"/>
<name>A0A1S1NBG8_9GAMM</name>
<keyword evidence="3" id="KW-1185">Reference proteome</keyword>
<protein>
    <submittedName>
        <fullName evidence="2">Uncharacterized protein</fullName>
    </submittedName>
</protein>
<dbReference type="RefSeq" id="WP_139158780.1">
    <property type="nucleotide sequence ID" value="NZ_CBCSHD010000001.1"/>
</dbReference>
<dbReference type="OrthoDB" id="6297245at2"/>
<sequence>MQKTSLIYCLPFVCVTSQAANLYHQSSECTVNPDLETIRVSSLYTDIRGKSQKTIEEEAKLLTLEKIQAKMNEHNSDYVIKYVSFKYDDKEFVNSYVSLQPVKSCNNAVEINRKYVHRLHSKIINFQGKLDLDTTTTLKLRGQPKAIMPLSIKDVTVTHTAPFGIELGASYASAENKVGHFSALWPVNNTTKIAFLGRQNAFIFQNDKLTGYQFNRSLLPIDLRNRIELIPQQPIFSFIHNKEDVSVDKFINAEQLDSLKKYYNNVQTVNLKVSDTSVRAQLEGLSIGTELSTQLKVNMMPCFDGKTGIDQFIDEHESSLLRVIGFANKVSYITGCSQSIQLHHSGKVHSMELFEPLSQTNGFLHALSNLLAPMQNWSYSGISYGDSQQALRDFKTKIKDNGVIEVDSQNWVGVFNVYENTLANATLYPKSIL</sequence>
<evidence type="ECO:0000256" key="1">
    <source>
        <dbReference type="SAM" id="SignalP"/>
    </source>
</evidence>
<dbReference type="EMBL" id="MNAN01000026">
    <property type="protein sequence ID" value="OHU96726.1"/>
    <property type="molecule type" value="Genomic_DNA"/>
</dbReference>
<proteinExistence type="predicted"/>
<comment type="caution">
    <text evidence="2">The sequence shown here is derived from an EMBL/GenBank/DDBJ whole genome shotgun (WGS) entry which is preliminary data.</text>
</comment>
<reference evidence="2 3" key="1">
    <citation type="submission" date="2016-10" db="EMBL/GenBank/DDBJ databases">
        <title>Pseudoalteromonas amylolytica sp. nov., isolated from the surface seawater.</title>
        <authorList>
            <person name="Wu Y.-H."/>
            <person name="Cheng H."/>
            <person name="Jin X.-B."/>
            <person name="Wang C.-S."/>
            <person name="Xu X.-W."/>
        </authorList>
    </citation>
    <scope>NUCLEOTIDE SEQUENCE [LARGE SCALE GENOMIC DNA]</scope>
    <source>
        <strain evidence="2 3">JCM 12483</strain>
    </source>
</reference>
<accession>A0A1S1NBG8</accession>
<dbReference type="Proteomes" id="UP000180253">
    <property type="component" value="Unassembled WGS sequence"/>
</dbReference>
<feature type="chain" id="PRO_5012661536" evidence="1">
    <location>
        <begin position="20"/>
        <end position="433"/>
    </location>
</feature>
<dbReference type="AlphaFoldDB" id="A0A1S1NBG8"/>
<organism evidence="2 3">
    <name type="scientific">Pseudoalteromonas byunsanensis</name>
    <dbReference type="NCBI Taxonomy" id="327939"/>
    <lineage>
        <taxon>Bacteria</taxon>
        <taxon>Pseudomonadati</taxon>
        <taxon>Pseudomonadota</taxon>
        <taxon>Gammaproteobacteria</taxon>
        <taxon>Alteromonadales</taxon>
        <taxon>Pseudoalteromonadaceae</taxon>
        <taxon>Pseudoalteromonas</taxon>
    </lineage>
</organism>